<dbReference type="InterPro" id="IPR007709">
    <property type="entry name" value="N-FG_amidohydro"/>
</dbReference>
<dbReference type="AlphaFoldDB" id="A0A1Q2HYJ9"/>
<evidence type="ECO:0000313" key="1">
    <source>
        <dbReference type="EMBL" id="AQQ15922.1"/>
    </source>
</evidence>
<name>A0A1Q2HYJ9_9CORY</name>
<keyword evidence="1" id="KW-0378">Hydrolase</keyword>
<dbReference type="EMBL" id="CP019688">
    <property type="protein sequence ID" value="AQQ15922.1"/>
    <property type="molecule type" value="Genomic_DNA"/>
</dbReference>
<organism evidence="1 2">
    <name type="scientific">Corynebacterium glaucum</name>
    <dbReference type="NCBI Taxonomy" id="187491"/>
    <lineage>
        <taxon>Bacteria</taxon>
        <taxon>Bacillati</taxon>
        <taxon>Actinomycetota</taxon>
        <taxon>Actinomycetes</taxon>
        <taxon>Mycobacteriales</taxon>
        <taxon>Corynebacteriaceae</taxon>
        <taxon>Corynebacterium</taxon>
    </lineage>
</organism>
<dbReference type="Gene3D" id="3.40.630.40">
    <property type="entry name" value="Zn-dependent exopeptidases"/>
    <property type="match status" value="1"/>
</dbReference>
<dbReference type="RefSeq" id="WP_095660545.1">
    <property type="nucleotide sequence ID" value="NZ_CP019688.1"/>
</dbReference>
<dbReference type="Pfam" id="PF05013">
    <property type="entry name" value="FGase"/>
    <property type="match status" value="1"/>
</dbReference>
<evidence type="ECO:0000313" key="2">
    <source>
        <dbReference type="Proteomes" id="UP000217209"/>
    </source>
</evidence>
<sequence length="267" mass="29261">MYDYLTIDAGANDCPVILHVPHASRHIPDEVAADFVATPEQVETELDRVTDTGTDTLAAAAHAQFGGRCWMATNGISRVVADPGRFYNQRDSMEASGRGPVYTRLADGDLLRPIGFDDSELKAKYFYPYDDAMSELVGERLRDTGAAVIVDIHSYNDQPDEYRIHAGKLLPDVCIGTHSVHSPAILTDTAARIFSEAGFKVERNTPFTGVYIPVEFEMNAKVLGIMFEVRDDLLAEGSETADRVAAALAEVIREAEVIANTEMGRPH</sequence>
<dbReference type="OrthoDB" id="9802050at2"/>
<proteinExistence type="predicted"/>
<reference evidence="1 2" key="1">
    <citation type="submission" date="2016-12" db="EMBL/GenBank/DDBJ databases">
        <authorList>
            <person name="Song W.-J."/>
            <person name="Kurnit D.M."/>
        </authorList>
    </citation>
    <scope>NUCLEOTIDE SEQUENCE [LARGE SCALE GENOMIC DNA]</scope>
    <source>
        <strain evidence="1 2">DSM 30827</strain>
    </source>
</reference>
<dbReference type="Proteomes" id="UP000217209">
    <property type="component" value="Chromosome"/>
</dbReference>
<dbReference type="SUPFAM" id="SSF53187">
    <property type="entry name" value="Zn-dependent exopeptidases"/>
    <property type="match status" value="1"/>
</dbReference>
<gene>
    <name evidence="1" type="ORF">CGLAU_09865</name>
</gene>
<dbReference type="KEGG" id="cgv:CGLAU_09865"/>
<protein>
    <submittedName>
        <fullName evidence="1">N-formylglutamate amidohydrolase</fullName>
    </submittedName>
</protein>
<accession>A0A1Q2HYJ9</accession>
<dbReference type="GO" id="GO:0016787">
    <property type="term" value="F:hydrolase activity"/>
    <property type="evidence" value="ECO:0007669"/>
    <property type="project" value="UniProtKB-KW"/>
</dbReference>
<keyword evidence="2" id="KW-1185">Reference proteome</keyword>